<dbReference type="InterPro" id="IPR010982">
    <property type="entry name" value="Lambda_DNA-bd_dom_sf"/>
</dbReference>
<protein>
    <submittedName>
        <fullName evidence="2">Helix-turn-helix domain-containing protein</fullName>
    </submittedName>
</protein>
<reference evidence="2" key="1">
    <citation type="journal article" date="2021" name="PeerJ">
        <title>Extensive microbial diversity within the chicken gut microbiome revealed by metagenomics and culture.</title>
        <authorList>
            <person name="Gilroy R."/>
            <person name="Ravi A."/>
            <person name="Getino M."/>
            <person name="Pursley I."/>
            <person name="Horton D.L."/>
            <person name="Alikhan N.F."/>
            <person name="Baker D."/>
            <person name="Gharbi K."/>
            <person name="Hall N."/>
            <person name="Watson M."/>
            <person name="Adriaenssens E.M."/>
            <person name="Foster-Nyarko E."/>
            <person name="Jarju S."/>
            <person name="Secka A."/>
            <person name="Antonio M."/>
            <person name="Oren A."/>
            <person name="Chaudhuri R.R."/>
            <person name="La Ragione R."/>
            <person name="Hildebrand F."/>
            <person name="Pallen M.J."/>
        </authorList>
    </citation>
    <scope>NUCLEOTIDE SEQUENCE</scope>
    <source>
        <strain evidence="2">ChiHjej8B7-25341</strain>
    </source>
</reference>
<reference evidence="2" key="2">
    <citation type="submission" date="2021-04" db="EMBL/GenBank/DDBJ databases">
        <authorList>
            <person name="Gilroy R."/>
        </authorList>
    </citation>
    <scope>NUCLEOTIDE SEQUENCE</scope>
    <source>
        <strain evidence="2">ChiHjej8B7-25341</strain>
    </source>
</reference>
<dbReference type="SMART" id="SM00530">
    <property type="entry name" value="HTH_XRE"/>
    <property type="match status" value="1"/>
</dbReference>
<dbReference type="GO" id="GO:0003677">
    <property type="term" value="F:DNA binding"/>
    <property type="evidence" value="ECO:0007669"/>
    <property type="project" value="InterPro"/>
</dbReference>
<dbReference type="EMBL" id="DWUW01000130">
    <property type="protein sequence ID" value="HJD31199.1"/>
    <property type="molecule type" value="Genomic_DNA"/>
</dbReference>
<dbReference type="InterPro" id="IPR001387">
    <property type="entry name" value="Cro/C1-type_HTH"/>
</dbReference>
<dbReference type="Proteomes" id="UP000823851">
    <property type="component" value="Unassembled WGS sequence"/>
</dbReference>
<evidence type="ECO:0000259" key="1">
    <source>
        <dbReference type="PROSITE" id="PS50943"/>
    </source>
</evidence>
<gene>
    <name evidence="2" type="ORF">H9912_04565</name>
</gene>
<name>A0A9D2TZW2_9FIRM</name>
<accession>A0A9D2TZW2</accession>
<dbReference type="PROSITE" id="PS50943">
    <property type="entry name" value="HTH_CROC1"/>
    <property type="match status" value="1"/>
</dbReference>
<organism evidence="2 3">
    <name type="scientific">Candidatus Eisenbergiella stercorigallinarum</name>
    <dbReference type="NCBI Taxonomy" id="2838557"/>
    <lineage>
        <taxon>Bacteria</taxon>
        <taxon>Bacillati</taxon>
        <taxon>Bacillota</taxon>
        <taxon>Clostridia</taxon>
        <taxon>Lachnospirales</taxon>
        <taxon>Lachnospiraceae</taxon>
        <taxon>Eisenbergiella</taxon>
    </lineage>
</organism>
<dbReference type="SUPFAM" id="SSF47413">
    <property type="entry name" value="lambda repressor-like DNA-binding domains"/>
    <property type="match status" value="1"/>
</dbReference>
<dbReference type="Gene3D" id="1.10.260.40">
    <property type="entry name" value="lambda repressor-like DNA-binding domains"/>
    <property type="match status" value="1"/>
</dbReference>
<dbReference type="CDD" id="cd00093">
    <property type="entry name" value="HTH_XRE"/>
    <property type="match status" value="1"/>
</dbReference>
<evidence type="ECO:0000313" key="2">
    <source>
        <dbReference type="EMBL" id="HJD31199.1"/>
    </source>
</evidence>
<sequence>MSDGIGMGLRKLRLERHYTQREVAERMHMLQSAYSRLENGKVVVTERHLQLLVEVFGEEAIESICFPEEKDGI</sequence>
<proteinExistence type="predicted"/>
<evidence type="ECO:0000313" key="3">
    <source>
        <dbReference type="Proteomes" id="UP000823851"/>
    </source>
</evidence>
<feature type="domain" description="HTH cro/C1-type" evidence="1">
    <location>
        <begin position="9"/>
        <end position="64"/>
    </location>
</feature>
<comment type="caution">
    <text evidence="2">The sequence shown here is derived from an EMBL/GenBank/DDBJ whole genome shotgun (WGS) entry which is preliminary data.</text>
</comment>
<dbReference type="AlphaFoldDB" id="A0A9D2TZW2"/>
<dbReference type="Pfam" id="PF01381">
    <property type="entry name" value="HTH_3"/>
    <property type="match status" value="1"/>
</dbReference>